<gene>
    <name evidence="2" type="primary">clsB</name>
    <name evidence="2" type="ORF">EYS42_01975</name>
</gene>
<keyword evidence="3" id="KW-1185">Reference proteome</keyword>
<name>A0A4Q9H652_9BURK</name>
<proteinExistence type="predicted"/>
<protein>
    <submittedName>
        <fullName evidence="2">Cardiolipin synthase ClsB</fullName>
    </submittedName>
</protein>
<dbReference type="Gene3D" id="3.30.870.10">
    <property type="entry name" value="Endonuclease Chain A"/>
    <property type="match status" value="2"/>
</dbReference>
<dbReference type="GO" id="GO:0008808">
    <property type="term" value="F:cardiolipin synthase activity"/>
    <property type="evidence" value="ECO:0007669"/>
    <property type="project" value="TreeGrafter"/>
</dbReference>
<evidence type="ECO:0000313" key="2">
    <source>
        <dbReference type="EMBL" id="TBO34227.1"/>
    </source>
</evidence>
<reference evidence="2 3" key="1">
    <citation type="submission" date="2019-02" db="EMBL/GenBank/DDBJ databases">
        <title>Aquabacterium sp. strain KMB7.</title>
        <authorList>
            <person name="Chen W.-M."/>
        </authorList>
    </citation>
    <scope>NUCLEOTIDE SEQUENCE [LARGE SCALE GENOMIC DNA]</scope>
    <source>
        <strain evidence="2 3">KMB7</strain>
    </source>
</reference>
<feature type="domain" description="PLD phosphodiesterase" evidence="1">
    <location>
        <begin position="128"/>
        <end position="155"/>
    </location>
</feature>
<dbReference type="SUPFAM" id="SSF56024">
    <property type="entry name" value="Phospholipase D/nuclease"/>
    <property type="match status" value="2"/>
</dbReference>
<evidence type="ECO:0000313" key="3">
    <source>
        <dbReference type="Proteomes" id="UP000292120"/>
    </source>
</evidence>
<dbReference type="NCBIfam" id="NF008427">
    <property type="entry name" value="PRK11263.1"/>
    <property type="match status" value="1"/>
</dbReference>
<dbReference type="PANTHER" id="PTHR21248">
    <property type="entry name" value="CARDIOLIPIN SYNTHASE"/>
    <property type="match status" value="1"/>
</dbReference>
<dbReference type="InterPro" id="IPR025202">
    <property type="entry name" value="PLD-like_dom"/>
</dbReference>
<evidence type="ECO:0000259" key="1">
    <source>
        <dbReference type="PROSITE" id="PS50035"/>
    </source>
</evidence>
<accession>A0A4Q9H652</accession>
<feature type="domain" description="PLD phosphodiesterase" evidence="1">
    <location>
        <begin position="338"/>
        <end position="365"/>
    </location>
</feature>
<dbReference type="PANTHER" id="PTHR21248:SF23">
    <property type="entry name" value="CARDIOLIPIN SYNTHASE B"/>
    <property type="match status" value="1"/>
</dbReference>
<dbReference type="CDD" id="cd09159">
    <property type="entry name" value="PLDc_ybhO_like_2"/>
    <property type="match status" value="1"/>
</dbReference>
<dbReference type="SMART" id="SM00155">
    <property type="entry name" value="PLDc"/>
    <property type="match status" value="2"/>
</dbReference>
<dbReference type="Pfam" id="PF13091">
    <property type="entry name" value="PLDc_2"/>
    <property type="match status" value="2"/>
</dbReference>
<comment type="caution">
    <text evidence="2">The sequence shown here is derived from an EMBL/GenBank/DDBJ whole genome shotgun (WGS) entry which is preliminary data.</text>
</comment>
<dbReference type="GO" id="GO:0032049">
    <property type="term" value="P:cardiolipin biosynthetic process"/>
    <property type="evidence" value="ECO:0007669"/>
    <property type="project" value="UniProtKB-ARBA"/>
</dbReference>
<organism evidence="2 3">
    <name type="scientific">Aquabacterium lacunae</name>
    <dbReference type="NCBI Taxonomy" id="2528630"/>
    <lineage>
        <taxon>Bacteria</taxon>
        <taxon>Pseudomonadati</taxon>
        <taxon>Pseudomonadota</taxon>
        <taxon>Betaproteobacteria</taxon>
        <taxon>Burkholderiales</taxon>
        <taxon>Aquabacterium</taxon>
    </lineage>
</organism>
<dbReference type="EMBL" id="SIXI01000001">
    <property type="protein sequence ID" value="TBO34227.1"/>
    <property type="molecule type" value="Genomic_DNA"/>
</dbReference>
<dbReference type="InterPro" id="IPR001736">
    <property type="entry name" value="PLipase_D/transphosphatidylase"/>
</dbReference>
<dbReference type="CDD" id="cd09110">
    <property type="entry name" value="PLDc_CLS_1"/>
    <property type="match status" value="1"/>
</dbReference>
<dbReference type="PROSITE" id="PS50035">
    <property type="entry name" value="PLD"/>
    <property type="match status" value="2"/>
</dbReference>
<dbReference type="AlphaFoldDB" id="A0A4Q9H652"/>
<dbReference type="Proteomes" id="UP000292120">
    <property type="component" value="Unassembled WGS sequence"/>
</dbReference>
<dbReference type="OrthoDB" id="9762009at2"/>
<dbReference type="GO" id="GO:0016020">
    <property type="term" value="C:membrane"/>
    <property type="evidence" value="ECO:0007669"/>
    <property type="project" value="TreeGrafter"/>
</dbReference>
<sequence length="440" mass="50070">MPFDDDPQQALSLAWYAQRTPVYTGGHAVELLKGGQTLFPAMVKAIDAARHEVWMAMYLVSPVGQPALVLKALRRAAQRGVQVRLVIDGVGCADTDPETWRDLSADGVQLVMYRPVRGWWSLLTEPRDWRRMHLKLCAIDDRVGFVGGINLIDDLHDLVHGWSQQPRLDYALGVQGPVVLPIQHTIRAFWMRAQFGHDWRDDLLSWVRQPQRLRRLQAAWQQARLKLSPAEQQSLAHHAHSRAPVRVAFVMRDNLRQRNTIERAARQAIEQARSTVDLVCPYFYPGRVLRKALVRAAQRGVRVRLLLQGKPDYVMAALAARVLYAELQQHGVRVFEYQAALLHAKVICVDGEWCSVGSSNFDPLSLQMNLEANLLVKDRALTQRLSALVQTDFAASQEVPVQARGAAPWWIRPVRALISWTARTYLRLGGVRWRQRQRKA</sequence>
<dbReference type="RefSeq" id="WP_130966177.1">
    <property type="nucleotide sequence ID" value="NZ_SIXI01000001.1"/>
</dbReference>